<sequence length="269" mass="30250">MLKPLQNIRFSAQSYHQSHTYIAMTWTGYLSAPLQQRRKYLKSVESCVSDATTATKENARLKRLRGCILSDEKTVALNGMMKLPYCDDTDADRTAVSRAYVDELMLRDPTVTMIRLATPVVNTTVAKHEITCTDAVYLRLLILLIHTAAGPAALHKPVEFLVIDGDEPEFILGHDILEQLGIDIDRQLEQLARYVDDEDDDLEDFSAGVPGSGPATTDNALREAVEKVVQIALQNGFPRRSESILRHILLEHDVWRRELENDPLAKVKP</sequence>
<organism evidence="1 2">
    <name type="scientific">Phytophthora fragariaefolia</name>
    <dbReference type="NCBI Taxonomy" id="1490495"/>
    <lineage>
        <taxon>Eukaryota</taxon>
        <taxon>Sar</taxon>
        <taxon>Stramenopiles</taxon>
        <taxon>Oomycota</taxon>
        <taxon>Peronosporomycetes</taxon>
        <taxon>Peronosporales</taxon>
        <taxon>Peronosporaceae</taxon>
        <taxon>Phytophthora</taxon>
    </lineage>
</organism>
<name>A0A9W6XTJ3_9STRA</name>
<dbReference type="Gene3D" id="2.40.70.10">
    <property type="entry name" value="Acid Proteases"/>
    <property type="match status" value="1"/>
</dbReference>
<dbReference type="AlphaFoldDB" id="A0A9W6XTJ3"/>
<protein>
    <submittedName>
        <fullName evidence="1">Unnamed protein product</fullName>
    </submittedName>
</protein>
<dbReference type="InterPro" id="IPR021109">
    <property type="entry name" value="Peptidase_aspartic_dom_sf"/>
</dbReference>
<reference evidence="1" key="1">
    <citation type="submission" date="2023-04" db="EMBL/GenBank/DDBJ databases">
        <title>Phytophthora fragariaefolia NBRC 109709.</title>
        <authorList>
            <person name="Ichikawa N."/>
            <person name="Sato H."/>
            <person name="Tonouchi N."/>
        </authorList>
    </citation>
    <scope>NUCLEOTIDE SEQUENCE</scope>
    <source>
        <strain evidence="1">NBRC 109709</strain>
    </source>
</reference>
<keyword evidence="2" id="KW-1185">Reference proteome</keyword>
<dbReference type="OrthoDB" id="128789at2759"/>
<evidence type="ECO:0000313" key="2">
    <source>
        <dbReference type="Proteomes" id="UP001165121"/>
    </source>
</evidence>
<proteinExistence type="predicted"/>
<comment type="caution">
    <text evidence="1">The sequence shown here is derived from an EMBL/GenBank/DDBJ whole genome shotgun (WGS) entry which is preliminary data.</text>
</comment>
<gene>
    <name evidence="1" type="ORF">Pfra01_001589800</name>
</gene>
<dbReference type="Proteomes" id="UP001165121">
    <property type="component" value="Unassembled WGS sequence"/>
</dbReference>
<dbReference type="EMBL" id="BSXT01001749">
    <property type="protein sequence ID" value="GMF44944.1"/>
    <property type="molecule type" value="Genomic_DNA"/>
</dbReference>
<accession>A0A9W6XTJ3</accession>
<evidence type="ECO:0000313" key="1">
    <source>
        <dbReference type="EMBL" id="GMF44944.1"/>
    </source>
</evidence>